<organism evidence="2">
    <name type="scientific">Neospora caninum (strain Liverpool)</name>
    <dbReference type="NCBI Taxonomy" id="572307"/>
    <lineage>
        <taxon>Eukaryota</taxon>
        <taxon>Sar</taxon>
        <taxon>Alveolata</taxon>
        <taxon>Apicomplexa</taxon>
        <taxon>Conoidasida</taxon>
        <taxon>Coccidia</taxon>
        <taxon>Eucoccidiorida</taxon>
        <taxon>Eimeriorina</taxon>
        <taxon>Sarcocystidae</taxon>
        <taxon>Neospora</taxon>
    </lineage>
</organism>
<accession>A0A0F7UQF3</accession>
<feature type="region of interest" description="Disordered" evidence="1">
    <location>
        <begin position="1"/>
        <end position="29"/>
    </location>
</feature>
<protein>
    <submittedName>
        <fullName evidence="2">Uncharacterized protein</fullName>
    </submittedName>
</protein>
<proteinExistence type="predicted"/>
<dbReference type="AlphaFoldDB" id="A0A0F7UQF3"/>
<evidence type="ECO:0000313" key="2">
    <source>
        <dbReference type="EMBL" id="CEL70347.1"/>
    </source>
</evidence>
<sequence>MDTSKSGAWNVSRQTGRIRQTAAGGPCGRGEEPMCHCVA</sequence>
<dbReference type="EMBL" id="LN714487">
    <property type="protein sequence ID" value="CEL70347.1"/>
    <property type="molecule type" value="Genomic_DNA"/>
</dbReference>
<reference evidence="2" key="1">
    <citation type="journal article" date="2015" name="PLoS ONE">
        <title>Comprehensive Evaluation of Toxoplasma gondii VEG and Neospora caninum LIV Genomes with Tachyzoite Stage Transcriptome and Proteome Defines Novel Transcript Features.</title>
        <authorList>
            <person name="Ramaprasad A."/>
            <person name="Mourier T."/>
            <person name="Naeem R."/>
            <person name="Malas T.B."/>
            <person name="Moussa E."/>
            <person name="Panigrahi A."/>
            <person name="Vermont S.J."/>
            <person name="Otto T.D."/>
            <person name="Wastling J."/>
            <person name="Pain A."/>
        </authorList>
    </citation>
    <scope>NUCLEOTIDE SEQUENCE</scope>
    <source>
        <strain evidence="2">Liverpool</strain>
    </source>
</reference>
<evidence type="ECO:0000256" key="1">
    <source>
        <dbReference type="SAM" id="MobiDB-lite"/>
    </source>
</evidence>
<name>A0A0F7UQF3_NEOCL</name>
<gene>
    <name evidence="2" type="ORF">BN1204_060295</name>
</gene>
<feature type="compositionally biased region" description="Polar residues" evidence="1">
    <location>
        <begin position="1"/>
        <end position="18"/>
    </location>
</feature>